<evidence type="ECO:0000313" key="17">
    <source>
        <dbReference type="EMBL" id="KXZ46423.1"/>
    </source>
</evidence>
<sequence>MEIDAMDDVENAPAAKVKGGKAAKAQQPLGPSNALAPAGGKTIEEMYQKKTQLEHIILRPDTYIGSTERQPNTIWVHNGQRMEQKCVSYPPGLYKIFDEILVNAADNKVRDPTMDTIKVDIDQANNSIRVWNNGKGIPVEVHKEEGVHVPELIFGHLLTSSNYNDSEKKITGGRNGYGAKLANIFSTEFTIETCDGSRQRRYKQTFTNNMQKKGQPKITDCKASDNWTCITFKPDLNKFGMAELDDDLVSVLRRRVYDMAGVLGKGAKASESRVYYNGERIGIKSFQEYVDLYLGPKENGVPRFCERINDRWEVCISLTDGSFQQVSFVNAIATQKGGTHVDYIVNQIVKHSVEKLSKKTTKTAAIKPAMVKNHLWVFLNCYVENPAFDSQTKETLTLRATAFGSKCELPTPLMDKVLKAGLSDSIIKFAEFKSQKDLKKGDGTKRSRLVGMTKLDDANDAGGPRSKECTLILTEGDSAKALAISGLGVVGRDHYGVFPLRGKLLNVREASAAQIAANQEIQNIKQIMGLQHGKVYDDTKSLRYGHLMIMTDQDHDGSHIKGLIMNFMHSFFPSLLKIPGFMLEFITPIVKARRGREVKVFYTMPEYEAWKESLDNNTRDWEIKYYKGLGTSTKEEAQEYFSNLQLHRKEFVWAGDDDGDSIELAFSKKRIEDRKEWLSNFVPGTYLDQSADKISYSDFINKELILFSRADLDRSIPNMLDGLKPGQRKILYACFKRNLKKDIKVAQLSAYVAEHSAYHHGEQSLASAIVNLAQDFVGSNNVNLLHPSGQFGTRLQGGKDAASARYIYTRLAELTRHMFNPNDDVLLTYLNEEGQSIEPEWYMPILPTVLVNGAEGIGTGWSTSIPNYNPRDIVANLRRLLQGEEQAPMHPWYRGFHGTITEVPHKSGSRSYVVNGTVTQVGPNTIEITELPVRKWTQDYKEFLETLMRPEKQDEAPTVADYSEHHSDSNVHFKVELLPGKLDELLATPGGLEAKFKLQAKIATSNMMLFDKDGIIKHYNNPEAIVEEFFGLRLEYYEKRRIAMLRAAQQDQLRADNKIRFIITVVEGKLEIRNRKRADIERDLEAQGFDRMTKSGPSLKIQVAEPAEEEEVAEQHTSGSAGSYDYLLSMSIYSLTRERIEILRREAKAAAQRVDYLASITGKDMWLEDLDGFEKAYDHWEAAEEARLEECKRKQLDAKKGKGMGAKGRGAAAGRKKAKKAGSDDDDTASDPDSDFEVKKKPAPRAPAQPKLKPPAPVAAAVAPAAVAPAAKPKAAAKPAPAPKDIPMEPAAAAAPPAPPAVARPGRKAATAGAARRKQKVLDSDEDEDMGLSSSSSEADDSEESNSGSDHDEKPKRAPAKRAPKAAEAKAVPVPAAAKPVPAARGGKKPAAKAPQPSTSEGSEQPSLDDSKGKPDSETAGLAARLAGRMQAQLNLGKSSVVDLLGDEEVNSPAPGPKTAAGIKKPAAAKAGSGRGRKAADAASKQPGKRKGAAKKPDSDEDDADSSSSSEEETFELTAPSPAVAPKGKKGRVGPSPLAIKSMARTAAASGTAGRQGGPAAAAVMESVPEERPQRARRAAAKAPQYVISDDEEGSGNKDSDFEVISDSD</sequence>
<gene>
    <name evidence="17" type="ORF">GPECTOR_43g859</name>
</gene>
<dbReference type="Pfam" id="PF00204">
    <property type="entry name" value="DNA_gyraseB"/>
    <property type="match status" value="1"/>
</dbReference>
<dbReference type="FunFam" id="3.30.565.10:FF:000004">
    <property type="entry name" value="DNA topoisomerase 2"/>
    <property type="match status" value="1"/>
</dbReference>
<dbReference type="InterPro" id="IPR013758">
    <property type="entry name" value="Topo_IIA_A/C_ab"/>
</dbReference>
<evidence type="ECO:0000256" key="11">
    <source>
        <dbReference type="ARBA" id="ARBA00023235"/>
    </source>
</evidence>
<dbReference type="PRINTS" id="PR01158">
    <property type="entry name" value="TOPISMRASEII"/>
</dbReference>
<dbReference type="InterPro" id="IPR020568">
    <property type="entry name" value="Ribosomal_Su5_D2-typ_SF"/>
</dbReference>
<evidence type="ECO:0000256" key="6">
    <source>
        <dbReference type="ARBA" id="ARBA00022741"/>
    </source>
</evidence>
<dbReference type="Gene3D" id="3.90.199.10">
    <property type="entry name" value="Topoisomerase II, domain 5"/>
    <property type="match status" value="1"/>
</dbReference>
<evidence type="ECO:0000256" key="1">
    <source>
        <dbReference type="ARBA" id="ARBA00000185"/>
    </source>
</evidence>
<name>A0A150G9I0_GONPE</name>
<feature type="compositionally biased region" description="Acidic residues" evidence="14">
    <location>
        <begin position="1499"/>
        <end position="1515"/>
    </location>
</feature>
<dbReference type="Pfam" id="PF00521">
    <property type="entry name" value="DNA_topoisoIV"/>
    <property type="match status" value="1"/>
</dbReference>
<feature type="region of interest" description="Disordered" evidence="14">
    <location>
        <begin position="1447"/>
        <end position="1609"/>
    </location>
</feature>
<dbReference type="InterPro" id="IPR034157">
    <property type="entry name" value="TOPRIM_TopoII"/>
</dbReference>
<dbReference type="InterPro" id="IPR050634">
    <property type="entry name" value="DNA_Topoisomerase_II"/>
</dbReference>
<evidence type="ECO:0000256" key="2">
    <source>
        <dbReference type="ARBA" id="ARBA00001913"/>
    </source>
</evidence>
<dbReference type="InterPro" id="IPR003594">
    <property type="entry name" value="HATPase_dom"/>
</dbReference>
<dbReference type="InterPro" id="IPR002205">
    <property type="entry name" value="Topo_IIA_dom_A"/>
</dbReference>
<evidence type="ECO:0000256" key="14">
    <source>
        <dbReference type="SAM" id="MobiDB-lite"/>
    </source>
</evidence>
<feature type="compositionally biased region" description="Low complexity" evidence="14">
    <location>
        <begin position="1457"/>
        <end position="1472"/>
    </location>
</feature>
<dbReference type="Pfam" id="PF16898">
    <property type="entry name" value="TOPRIM_C"/>
    <property type="match status" value="1"/>
</dbReference>
<dbReference type="PROSITE" id="PS52040">
    <property type="entry name" value="TOPO_IIA"/>
    <property type="match status" value="1"/>
</dbReference>
<dbReference type="FunFam" id="3.40.50.670:FF:000001">
    <property type="entry name" value="DNA topoisomerase 2"/>
    <property type="match status" value="2"/>
</dbReference>
<evidence type="ECO:0000256" key="13">
    <source>
        <dbReference type="RuleBase" id="RU362094"/>
    </source>
</evidence>
<dbReference type="SUPFAM" id="SSF54211">
    <property type="entry name" value="Ribosomal protein S5 domain 2-like"/>
    <property type="match status" value="1"/>
</dbReference>
<keyword evidence="10 12" id="KW-0238">DNA-binding</keyword>
<dbReference type="InterPro" id="IPR001241">
    <property type="entry name" value="Topo_IIA"/>
</dbReference>
<keyword evidence="18" id="KW-1185">Reference proteome</keyword>
<dbReference type="PROSITE" id="PS50880">
    <property type="entry name" value="TOPRIM"/>
    <property type="match status" value="1"/>
</dbReference>
<dbReference type="CDD" id="cd03365">
    <property type="entry name" value="TOPRIM_TopoIIA"/>
    <property type="match status" value="1"/>
</dbReference>
<feature type="active site" description="O-(5'-phospho-DNA)-tyrosine intermediate" evidence="12">
    <location>
        <position position="806"/>
    </location>
</feature>
<dbReference type="GO" id="GO:0005634">
    <property type="term" value="C:nucleus"/>
    <property type="evidence" value="ECO:0007669"/>
    <property type="project" value="TreeGrafter"/>
</dbReference>
<dbReference type="InterPro" id="IPR001154">
    <property type="entry name" value="TopoII_euk"/>
</dbReference>
<dbReference type="GO" id="GO:0003677">
    <property type="term" value="F:DNA binding"/>
    <property type="evidence" value="ECO:0007669"/>
    <property type="project" value="UniProtKB-UniRule"/>
</dbReference>
<feature type="compositionally biased region" description="Low complexity" evidence="14">
    <location>
        <begin position="1258"/>
        <end position="1279"/>
    </location>
</feature>
<feature type="compositionally biased region" description="Low complexity" evidence="14">
    <location>
        <begin position="1303"/>
        <end position="1314"/>
    </location>
</feature>
<keyword evidence="9 12" id="KW-0799">Topoisomerase</keyword>
<feature type="compositionally biased region" description="Low complexity" evidence="14">
    <location>
        <begin position="1544"/>
        <end position="1553"/>
    </location>
</feature>
<evidence type="ECO:0000256" key="4">
    <source>
        <dbReference type="ARBA" id="ARBA00011080"/>
    </source>
</evidence>
<dbReference type="GO" id="GO:0006265">
    <property type="term" value="P:DNA topological change"/>
    <property type="evidence" value="ECO:0007669"/>
    <property type="project" value="UniProtKB-UniRule"/>
</dbReference>
<dbReference type="InterPro" id="IPR013760">
    <property type="entry name" value="Topo_IIA-like_dom_sf"/>
</dbReference>
<evidence type="ECO:0000256" key="12">
    <source>
        <dbReference type="PROSITE-ProRule" id="PRU01384"/>
    </source>
</evidence>
<evidence type="ECO:0000256" key="5">
    <source>
        <dbReference type="ARBA" id="ARBA00022723"/>
    </source>
</evidence>
<dbReference type="SMART" id="SM00387">
    <property type="entry name" value="HATPase_c"/>
    <property type="match status" value="1"/>
</dbReference>
<feature type="compositionally biased region" description="Pro residues" evidence="14">
    <location>
        <begin position="1244"/>
        <end position="1257"/>
    </location>
</feature>
<accession>A0A150G9I0</accession>
<dbReference type="PANTHER" id="PTHR10169:SF38">
    <property type="entry name" value="DNA TOPOISOMERASE 2"/>
    <property type="match status" value="1"/>
</dbReference>
<dbReference type="FunFam" id="3.30.1490.30:FF:000001">
    <property type="entry name" value="DNA topoisomerase 2"/>
    <property type="match status" value="1"/>
</dbReference>
<dbReference type="InterPro" id="IPR013759">
    <property type="entry name" value="Topo_IIA_B_C"/>
</dbReference>
<dbReference type="InterPro" id="IPR036890">
    <property type="entry name" value="HATPase_C_sf"/>
</dbReference>
<dbReference type="InterPro" id="IPR013506">
    <property type="entry name" value="Topo_IIA_bsu_dom2"/>
</dbReference>
<protein>
    <recommendedName>
        <fullName evidence="13">DNA topoisomerase 2</fullName>
        <ecNumber evidence="13">5.6.2.2</ecNumber>
    </recommendedName>
</protein>
<evidence type="ECO:0000259" key="15">
    <source>
        <dbReference type="PROSITE" id="PS50880"/>
    </source>
</evidence>
<dbReference type="Gene3D" id="3.40.50.670">
    <property type="match status" value="1"/>
</dbReference>
<feature type="compositionally biased region" description="Low complexity" evidence="14">
    <location>
        <begin position="17"/>
        <end position="28"/>
    </location>
</feature>
<evidence type="ECO:0000256" key="8">
    <source>
        <dbReference type="ARBA" id="ARBA00022842"/>
    </source>
</evidence>
<keyword evidence="7 13" id="KW-0067">ATP-binding</keyword>
<comment type="cofactor">
    <cofactor evidence="2">
        <name>Ca(2+)</name>
        <dbReference type="ChEBI" id="CHEBI:29108"/>
    </cofactor>
</comment>
<dbReference type="CDD" id="cd03481">
    <property type="entry name" value="TopoIIA_Trans_ScTopoIIA"/>
    <property type="match status" value="1"/>
</dbReference>
<dbReference type="STRING" id="33097.A0A150G9I0"/>
<dbReference type="SMART" id="SM00433">
    <property type="entry name" value="TOP2c"/>
    <property type="match status" value="1"/>
</dbReference>
<dbReference type="GO" id="GO:0000712">
    <property type="term" value="P:resolution of meiotic recombination intermediates"/>
    <property type="evidence" value="ECO:0007669"/>
    <property type="project" value="TreeGrafter"/>
</dbReference>
<dbReference type="PRINTS" id="PR00418">
    <property type="entry name" value="TPI2FAMILY"/>
</dbReference>
<dbReference type="SUPFAM" id="SSF56719">
    <property type="entry name" value="Type II DNA topoisomerase"/>
    <property type="match status" value="1"/>
</dbReference>
<dbReference type="Gene3D" id="3.30.230.10">
    <property type="match status" value="1"/>
</dbReference>
<dbReference type="GO" id="GO:0046872">
    <property type="term" value="F:metal ion binding"/>
    <property type="evidence" value="ECO:0007669"/>
    <property type="project" value="UniProtKB-KW"/>
</dbReference>
<proteinExistence type="inferred from homology"/>
<feature type="compositionally biased region" description="Low complexity" evidence="14">
    <location>
        <begin position="1369"/>
        <end position="1385"/>
    </location>
</feature>
<comment type="similarity">
    <text evidence="4 13">Belongs to the type II topoisomerase family.</text>
</comment>
<dbReference type="Gene3D" id="1.10.268.10">
    <property type="entry name" value="Topoisomerase, domain 3"/>
    <property type="match status" value="1"/>
</dbReference>
<comment type="catalytic activity">
    <reaction evidence="1 12 13">
        <text>ATP-dependent breakage, passage and rejoining of double-stranded DNA.</text>
        <dbReference type="EC" id="5.6.2.2"/>
    </reaction>
</comment>
<reference evidence="18" key="1">
    <citation type="journal article" date="2016" name="Nat. Commun.">
        <title>The Gonium pectorale genome demonstrates co-option of cell cycle regulation during the evolution of multicellularity.</title>
        <authorList>
            <person name="Hanschen E.R."/>
            <person name="Marriage T.N."/>
            <person name="Ferris P.J."/>
            <person name="Hamaji T."/>
            <person name="Toyoda A."/>
            <person name="Fujiyama A."/>
            <person name="Neme R."/>
            <person name="Noguchi H."/>
            <person name="Minakuchi Y."/>
            <person name="Suzuki M."/>
            <person name="Kawai-Toyooka H."/>
            <person name="Smith D.R."/>
            <person name="Sparks H."/>
            <person name="Anderson J."/>
            <person name="Bakaric R."/>
            <person name="Luria V."/>
            <person name="Karger A."/>
            <person name="Kirschner M.W."/>
            <person name="Durand P.M."/>
            <person name="Michod R.E."/>
            <person name="Nozaki H."/>
            <person name="Olson B.J."/>
        </authorList>
    </citation>
    <scope>NUCLEOTIDE SEQUENCE [LARGE SCALE GENOMIC DNA]</scope>
    <source>
        <strain evidence="18">NIES-2863</strain>
    </source>
</reference>
<feature type="compositionally biased region" description="Acidic residues" evidence="14">
    <location>
        <begin position="1224"/>
        <end position="1235"/>
    </location>
</feature>
<dbReference type="FunFam" id="3.30.230.10:FF:000008">
    <property type="entry name" value="DNA topoisomerase 2"/>
    <property type="match status" value="1"/>
</dbReference>
<feature type="region of interest" description="Disordered" evidence="14">
    <location>
        <begin position="17"/>
        <end position="37"/>
    </location>
</feature>
<feature type="region of interest" description="Disordered" evidence="14">
    <location>
        <begin position="1198"/>
        <end position="1426"/>
    </location>
</feature>
<dbReference type="InterPro" id="IPR031660">
    <property type="entry name" value="TOPRIM_C"/>
</dbReference>
<dbReference type="Proteomes" id="UP000075714">
    <property type="component" value="Unassembled WGS sequence"/>
</dbReference>
<feature type="domain" description="Toprim" evidence="15">
    <location>
        <begin position="469"/>
        <end position="583"/>
    </location>
</feature>
<comment type="cofactor">
    <cofactor evidence="3">
        <name>Mg(2+)</name>
        <dbReference type="ChEBI" id="CHEBI:18420"/>
    </cofactor>
</comment>
<evidence type="ECO:0000256" key="7">
    <source>
        <dbReference type="ARBA" id="ARBA00022840"/>
    </source>
</evidence>
<dbReference type="InterPro" id="IPR018522">
    <property type="entry name" value="TopoIIA_CS"/>
</dbReference>
<dbReference type="PROSITE" id="PS00177">
    <property type="entry name" value="TOPOISOMERASE_II"/>
    <property type="match status" value="1"/>
</dbReference>
<comment type="subunit">
    <text evidence="13">Homodimer.</text>
</comment>
<dbReference type="EC" id="5.6.2.2" evidence="13"/>
<dbReference type="SUPFAM" id="SSF55874">
    <property type="entry name" value="ATPase domain of HSP90 chaperone/DNA topoisomerase II/histidine kinase"/>
    <property type="match status" value="1"/>
</dbReference>
<dbReference type="FunFam" id="3.30.1360.40:FF:000003">
    <property type="entry name" value="DNA topoisomerase 2"/>
    <property type="match status" value="1"/>
</dbReference>
<comment type="function">
    <text evidence="13">Control of topological states of DNA by transient breakage and subsequent rejoining of DNA strands. Topoisomerase II makes double-strand breaks.</text>
</comment>
<dbReference type="GO" id="GO:0003918">
    <property type="term" value="F:DNA topoisomerase type II (double strand cut, ATP-hydrolyzing) activity"/>
    <property type="evidence" value="ECO:0007669"/>
    <property type="project" value="UniProtKB-UniRule"/>
</dbReference>
<dbReference type="GO" id="GO:0005524">
    <property type="term" value="F:ATP binding"/>
    <property type="evidence" value="ECO:0007669"/>
    <property type="project" value="UniProtKB-UniRule"/>
</dbReference>
<feature type="domain" description="Topo IIA-type catalytic" evidence="16">
    <location>
        <begin position="716"/>
        <end position="1170"/>
    </location>
</feature>
<dbReference type="SMART" id="SM00434">
    <property type="entry name" value="TOP4c"/>
    <property type="match status" value="1"/>
</dbReference>
<dbReference type="OrthoDB" id="276498at2759"/>
<evidence type="ECO:0000256" key="10">
    <source>
        <dbReference type="ARBA" id="ARBA00023125"/>
    </source>
</evidence>
<dbReference type="Gene3D" id="3.30.565.10">
    <property type="entry name" value="Histidine kinase-like ATPase, C-terminal domain"/>
    <property type="match status" value="1"/>
</dbReference>
<keyword evidence="6 13" id="KW-0547">Nucleotide-binding</keyword>
<dbReference type="CDD" id="cd16930">
    <property type="entry name" value="HATPase_TopII-like"/>
    <property type="match status" value="1"/>
</dbReference>
<evidence type="ECO:0000313" key="18">
    <source>
        <dbReference type="Proteomes" id="UP000075714"/>
    </source>
</evidence>
<dbReference type="CDD" id="cd00187">
    <property type="entry name" value="TOP4c"/>
    <property type="match status" value="1"/>
</dbReference>
<evidence type="ECO:0000259" key="16">
    <source>
        <dbReference type="PROSITE" id="PS52040"/>
    </source>
</evidence>
<feature type="compositionally biased region" description="Polar residues" evidence="14">
    <location>
        <begin position="1396"/>
        <end position="1408"/>
    </location>
</feature>
<dbReference type="PANTHER" id="PTHR10169">
    <property type="entry name" value="DNA TOPOISOMERASE/GYRASE"/>
    <property type="match status" value="1"/>
</dbReference>
<dbReference type="FunFam" id="3.90.199.10:FF:000002">
    <property type="entry name" value="DNA topoisomerase 2"/>
    <property type="match status" value="1"/>
</dbReference>
<dbReference type="InterPro" id="IPR014721">
    <property type="entry name" value="Ribsml_uS5_D2-typ_fold_subgr"/>
</dbReference>
<dbReference type="GO" id="GO:0000819">
    <property type="term" value="P:sister chromatid segregation"/>
    <property type="evidence" value="ECO:0007669"/>
    <property type="project" value="TreeGrafter"/>
</dbReference>
<dbReference type="Pfam" id="PF02518">
    <property type="entry name" value="HATPase_c"/>
    <property type="match status" value="1"/>
</dbReference>
<dbReference type="EMBL" id="LSYV01000044">
    <property type="protein sequence ID" value="KXZ46423.1"/>
    <property type="molecule type" value="Genomic_DNA"/>
</dbReference>
<dbReference type="Pfam" id="PF01751">
    <property type="entry name" value="Toprim"/>
    <property type="match status" value="1"/>
</dbReference>
<dbReference type="Gene3D" id="3.30.1490.30">
    <property type="match status" value="1"/>
</dbReference>
<dbReference type="Gene3D" id="3.30.1360.40">
    <property type="match status" value="1"/>
</dbReference>
<organism evidence="17 18">
    <name type="scientific">Gonium pectorale</name>
    <name type="common">Green alga</name>
    <dbReference type="NCBI Taxonomy" id="33097"/>
    <lineage>
        <taxon>Eukaryota</taxon>
        <taxon>Viridiplantae</taxon>
        <taxon>Chlorophyta</taxon>
        <taxon>core chlorophytes</taxon>
        <taxon>Chlorophyceae</taxon>
        <taxon>CS clade</taxon>
        <taxon>Chlamydomonadales</taxon>
        <taxon>Volvocaceae</taxon>
        <taxon>Gonium</taxon>
    </lineage>
</organism>
<dbReference type="InterPro" id="IPR006171">
    <property type="entry name" value="TOPRIM_dom"/>
</dbReference>
<keyword evidence="5" id="KW-0479">Metal-binding</keyword>
<comment type="caution">
    <text evidence="17">The sequence shown here is derived from an EMBL/GenBank/DDBJ whole genome shotgun (WGS) entry which is preliminary data.</text>
</comment>
<evidence type="ECO:0000256" key="3">
    <source>
        <dbReference type="ARBA" id="ARBA00001946"/>
    </source>
</evidence>
<evidence type="ECO:0000256" key="9">
    <source>
        <dbReference type="ARBA" id="ARBA00023029"/>
    </source>
</evidence>
<keyword evidence="8" id="KW-0460">Magnesium</keyword>
<keyword evidence="11 12" id="KW-0413">Isomerase</keyword>
<dbReference type="InterPro" id="IPR013757">
    <property type="entry name" value="Topo_IIA_A_a_sf"/>
</dbReference>